<feature type="compositionally biased region" description="Low complexity" evidence="6">
    <location>
        <begin position="346"/>
        <end position="362"/>
    </location>
</feature>
<evidence type="ECO:0000256" key="2">
    <source>
        <dbReference type="ARBA" id="ARBA00022723"/>
    </source>
</evidence>
<feature type="region of interest" description="Disordered" evidence="6">
    <location>
        <begin position="52"/>
        <end position="95"/>
    </location>
</feature>
<keyword evidence="4" id="KW-0804">Transcription</keyword>
<dbReference type="PROSITE" id="PS00463">
    <property type="entry name" value="ZN2_CY6_FUNGAL_1"/>
    <property type="match status" value="1"/>
</dbReference>
<dbReference type="InterPro" id="IPR036864">
    <property type="entry name" value="Zn2-C6_fun-type_DNA-bd_sf"/>
</dbReference>
<dbReference type="Pfam" id="PF00172">
    <property type="entry name" value="Zn_clus"/>
    <property type="match status" value="1"/>
</dbReference>
<protein>
    <recommendedName>
        <fullName evidence="7">Zn(2)-C6 fungal-type domain-containing protein</fullName>
    </recommendedName>
</protein>
<sequence length="950" mass="104795">MYLGDHSSIASARATPVSNRHPSAATPVDMNRLPALSAPLDRQQLHQQLSQQLNLPWSPYRRPDLAGDQSRPEIISPSHHHAREPESESGAPQLPSLRTLLQPQLLDSRLPEHSPQMKQLNGVRLPAASSSHGATTSPTLKRRHDVDFYGSDRIGDDLASTRAPPVLRPSVPSGSTHDAQLYSMPGSYAHDFVPNFRPVHSEPVHKIQRPASTASGVSGSSDSVAALSLHPGHDDPMDITTAPARRRVEPTQRAPAQTSRCVGQREVPGEGLCYIYEDGSYCRVVIDGEPVNPSWGITKAGKPRKRLAQACLTCREKKIKCEPAVPKCHQCAKSQRACRGGFNPSSISSISDEPSPSSTTPPFKTRSRELLSPRVEHDQAKDCEDSLSTLLPRKALRTIDTGDSIRSSSKHFKTFSSSSAPAGRDMSAHSFNPDWDSPVNGHGSSMNDDRRQISHPADHLALGWEQDPYDTDPGLVTHLLDLYFTHVGCATYCMFPRKQFTTWVETCRHKSQDDRMLVYTLLALGSVFAADSEKRSIGKQFAGIAAYAIGKRFGRFSLQLCQSRLMLALYNFARGKATEAWDFCGSSLRTISALKLNTEEGVKDIPEDGDLDFGFDRPTLEECRRRTFWSGFLMDRYNGFCGGTLFVIHPEDTFLRLPCQEHEYGSLSPSETPLFDFDLLCPNAASYHVGGAMAYLTLISAIWGEVMAHTGRAVHRPDSTYLKLYEDFYTQTSQRLDAWHDLLPPHLRFSPQNLDRAIISNYGGTFISLHALYHTTHLRLNRHARTTVLSPSSLRRNLAQCTRNAASILTIMQALSPASRSQRLPSNVSFTFSTPFPGYAFMMAVDVLGAGGAKTDLGPRIHAISAGLACVDELSAFWASARAQHKAISTRLKQLAELALTEDQAHQIRQVWRLGASLETAGTKRDDVVYGVPDAVFFEVIGQAQEGNQI</sequence>
<dbReference type="GO" id="GO:0003677">
    <property type="term" value="F:DNA binding"/>
    <property type="evidence" value="ECO:0007669"/>
    <property type="project" value="InterPro"/>
</dbReference>
<dbReference type="Gene3D" id="4.10.240.10">
    <property type="entry name" value="Zn(2)-C6 fungal-type DNA-binding domain"/>
    <property type="match status" value="1"/>
</dbReference>
<dbReference type="CDD" id="cd12148">
    <property type="entry name" value="fungal_TF_MHR"/>
    <property type="match status" value="1"/>
</dbReference>
<keyword evidence="9" id="KW-1185">Reference proteome</keyword>
<dbReference type="GO" id="GO:0005634">
    <property type="term" value="C:nucleus"/>
    <property type="evidence" value="ECO:0007669"/>
    <property type="project" value="UniProtKB-SubCell"/>
</dbReference>
<feature type="region of interest" description="Disordered" evidence="6">
    <location>
        <begin position="408"/>
        <end position="451"/>
    </location>
</feature>
<dbReference type="Pfam" id="PF04082">
    <property type="entry name" value="Fungal_trans"/>
    <property type="match status" value="1"/>
</dbReference>
<dbReference type="GO" id="GO:0000981">
    <property type="term" value="F:DNA-binding transcription factor activity, RNA polymerase II-specific"/>
    <property type="evidence" value="ECO:0007669"/>
    <property type="project" value="InterPro"/>
</dbReference>
<keyword evidence="5" id="KW-0539">Nucleus</keyword>
<evidence type="ECO:0000256" key="5">
    <source>
        <dbReference type="ARBA" id="ARBA00023242"/>
    </source>
</evidence>
<keyword evidence="2" id="KW-0479">Metal-binding</keyword>
<dbReference type="GO" id="GO:0008270">
    <property type="term" value="F:zinc ion binding"/>
    <property type="evidence" value="ECO:0007669"/>
    <property type="project" value="InterPro"/>
</dbReference>
<dbReference type="InterPro" id="IPR050815">
    <property type="entry name" value="TF_fung"/>
</dbReference>
<feature type="domain" description="Zn(2)-C6 fungal-type" evidence="7">
    <location>
        <begin position="310"/>
        <end position="338"/>
    </location>
</feature>
<feature type="region of interest" description="Disordered" evidence="6">
    <location>
        <begin position="346"/>
        <end position="383"/>
    </location>
</feature>
<feature type="region of interest" description="Disordered" evidence="6">
    <location>
        <begin position="156"/>
        <end position="176"/>
    </location>
</feature>
<dbReference type="SUPFAM" id="SSF57701">
    <property type="entry name" value="Zn2/Cys6 DNA-binding domain"/>
    <property type="match status" value="1"/>
</dbReference>
<feature type="compositionally biased region" description="Basic and acidic residues" evidence="6">
    <location>
        <begin position="366"/>
        <end position="383"/>
    </location>
</feature>
<evidence type="ECO:0000313" key="8">
    <source>
        <dbReference type="EMBL" id="OCK82113.1"/>
    </source>
</evidence>
<evidence type="ECO:0000256" key="3">
    <source>
        <dbReference type="ARBA" id="ARBA00023015"/>
    </source>
</evidence>
<evidence type="ECO:0000256" key="6">
    <source>
        <dbReference type="SAM" id="MobiDB-lite"/>
    </source>
</evidence>
<name>A0A8E2JGY6_9PEZI</name>
<dbReference type="InterPro" id="IPR007219">
    <property type="entry name" value="XnlR_reg_dom"/>
</dbReference>
<proteinExistence type="predicted"/>
<dbReference type="PROSITE" id="PS50048">
    <property type="entry name" value="ZN2_CY6_FUNGAL_2"/>
    <property type="match status" value="1"/>
</dbReference>
<comment type="subcellular location">
    <subcellularLocation>
        <location evidence="1">Nucleus</location>
    </subcellularLocation>
</comment>
<dbReference type="SMART" id="SM00066">
    <property type="entry name" value="GAL4"/>
    <property type="match status" value="1"/>
</dbReference>
<evidence type="ECO:0000259" key="7">
    <source>
        <dbReference type="PROSITE" id="PS50048"/>
    </source>
</evidence>
<feature type="region of interest" description="Disordered" evidence="6">
    <location>
        <begin position="1"/>
        <end position="28"/>
    </location>
</feature>
<dbReference type="AlphaFoldDB" id="A0A8E2JGY6"/>
<accession>A0A8E2JGY6</accession>
<dbReference type="EMBL" id="KV744898">
    <property type="protein sequence ID" value="OCK82113.1"/>
    <property type="molecule type" value="Genomic_DNA"/>
</dbReference>
<dbReference type="CDD" id="cd00067">
    <property type="entry name" value="GAL4"/>
    <property type="match status" value="1"/>
</dbReference>
<dbReference type="OrthoDB" id="5426798at2759"/>
<organism evidence="8 9">
    <name type="scientific">Lepidopterella palustris CBS 459.81</name>
    <dbReference type="NCBI Taxonomy" id="1314670"/>
    <lineage>
        <taxon>Eukaryota</taxon>
        <taxon>Fungi</taxon>
        <taxon>Dikarya</taxon>
        <taxon>Ascomycota</taxon>
        <taxon>Pezizomycotina</taxon>
        <taxon>Dothideomycetes</taxon>
        <taxon>Pleosporomycetidae</taxon>
        <taxon>Mytilinidiales</taxon>
        <taxon>Argynnaceae</taxon>
        <taxon>Lepidopterella</taxon>
    </lineage>
</organism>
<gene>
    <name evidence="8" type="ORF">K432DRAFT_403177</name>
</gene>
<evidence type="ECO:0000313" key="9">
    <source>
        <dbReference type="Proteomes" id="UP000250266"/>
    </source>
</evidence>
<dbReference type="PANTHER" id="PTHR47338">
    <property type="entry name" value="ZN(II)2CYS6 TRANSCRIPTION FACTOR (EUROFUNG)-RELATED"/>
    <property type="match status" value="1"/>
</dbReference>
<dbReference type="PANTHER" id="PTHR47338:SF11">
    <property type="entry name" value="ZN(II)2CYS6 TRANSCRIPTION FACTOR (EUROFUNG)"/>
    <property type="match status" value="1"/>
</dbReference>
<reference evidence="8 9" key="1">
    <citation type="journal article" date="2016" name="Nat. Commun.">
        <title>Ectomycorrhizal ecology is imprinted in the genome of the dominant symbiotic fungus Cenococcum geophilum.</title>
        <authorList>
            <consortium name="DOE Joint Genome Institute"/>
            <person name="Peter M."/>
            <person name="Kohler A."/>
            <person name="Ohm R.A."/>
            <person name="Kuo A."/>
            <person name="Krutzmann J."/>
            <person name="Morin E."/>
            <person name="Arend M."/>
            <person name="Barry K.W."/>
            <person name="Binder M."/>
            <person name="Choi C."/>
            <person name="Clum A."/>
            <person name="Copeland A."/>
            <person name="Grisel N."/>
            <person name="Haridas S."/>
            <person name="Kipfer T."/>
            <person name="LaButti K."/>
            <person name="Lindquist E."/>
            <person name="Lipzen A."/>
            <person name="Maire R."/>
            <person name="Meier B."/>
            <person name="Mihaltcheva S."/>
            <person name="Molinier V."/>
            <person name="Murat C."/>
            <person name="Poggeler S."/>
            <person name="Quandt C.A."/>
            <person name="Sperisen C."/>
            <person name="Tritt A."/>
            <person name="Tisserant E."/>
            <person name="Crous P.W."/>
            <person name="Henrissat B."/>
            <person name="Nehls U."/>
            <person name="Egli S."/>
            <person name="Spatafora J.W."/>
            <person name="Grigoriev I.V."/>
            <person name="Martin F.M."/>
        </authorList>
    </citation>
    <scope>NUCLEOTIDE SEQUENCE [LARGE SCALE GENOMIC DNA]</scope>
    <source>
        <strain evidence="8 9">CBS 459.81</strain>
    </source>
</reference>
<dbReference type="GO" id="GO:0006351">
    <property type="term" value="P:DNA-templated transcription"/>
    <property type="evidence" value="ECO:0007669"/>
    <property type="project" value="InterPro"/>
</dbReference>
<dbReference type="InterPro" id="IPR001138">
    <property type="entry name" value="Zn2Cys6_DnaBD"/>
</dbReference>
<keyword evidence="3" id="KW-0805">Transcription regulation</keyword>
<dbReference type="Proteomes" id="UP000250266">
    <property type="component" value="Unassembled WGS sequence"/>
</dbReference>
<evidence type="ECO:0000256" key="4">
    <source>
        <dbReference type="ARBA" id="ARBA00023163"/>
    </source>
</evidence>
<evidence type="ECO:0000256" key="1">
    <source>
        <dbReference type="ARBA" id="ARBA00004123"/>
    </source>
</evidence>